<dbReference type="AlphaFoldDB" id="A0AA88GHN6"/>
<comment type="caution">
    <text evidence="2">The sequence shown here is derived from an EMBL/GenBank/DDBJ whole genome shotgun (WGS) entry which is preliminary data.</text>
</comment>
<reference evidence="2 3" key="1">
    <citation type="journal article" date="2018" name="BMC Genomics">
        <title>The genome of Naegleria lovaniensis, the basis for a comparative approach to unravel pathogenicity factors of the human pathogenic amoeba N. fowleri.</title>
        <authorList>
            <person name="Liechti N."/>
            <person name="Schurch N."/>
            <person name="Bruggmann R."/>
            <person name="Wittwer M."/>
        </authorList>
    </citation>
    <scope>NUCLEOTIDE SEQUENCE [LARGE SCALE GENOMIC DNA]</scope>
    <source>
        <strain evidence="2 3">ATCC 30569</strain>
    </source>
</reference>
<accession>A0AA88GHN6</accession>
<name>A0AA88GHN6_NAELO</name>
<gene>
    <name evidence="2" type="ORF">C9374_010062</name>
</gene>
<feature type="region of interest" description="Disordered" evidence="1">
    <location>
        <begin position="132"/>
        <end position="160"/>
    </location>
</feature>
<evidence type="ECO:0000256" key="1">
    <source>
        <dbReference type="SAM" id="MobiDB-lite"/>
    </source>
</evidence>
<dbReference type="RefSeq" id="XP_044544232.1">
    <property type="nucleotide sequence ID" value="XM_044685565.1"/>
</dbReference>
<dbReference type="SUPFAM" id="SSF50729">
    <property type="entry name" value="PH domain-like"/>
    <property type="match status" value="1"/>
</dbReference>
<feature type="region of interest" description="Disordered" evidence="1">
    <location>
        <begin position="1"/>
        <end position="116"/>
    </location>
</feature>
<proteinExistence type="predicted"/>
<sequence>MKALFSKAHKSGADKKNEAPSTPPKNPSASTNTSNSPSSSIPITPTLATASVTSSPSSSPIRTPTNSMFPSVSEASSSPQQKTQSPLWKKLFQPEQTGTTSKRKDSFSSKHGLSPSALSTKDVFHFDFVEDGHAHSPRSSKNSNTIIQRHTNMDPSTTTPKDSIFNKYDYDEYGMVMDPMTCLMDKDDVFILSSKFGRIKSVGGANNQTPSQTLIEDCILIIGKLNIYRIEKDSSQTVELSEYEKEVEQEIMNNTKNLMKLAREEEMKRLGLSVDQQLPAELASDPILGNNGPKLLLQTDITEPVEDVNFRSKWFVKWKVPWCMINSILSGEHDRVFTISFHKSASPTGFKLKDFQCCTKADKDIWVNVLTSLLKEYNQEYFETLIVPSPEVYQSHLYMQKNDSQKRAVVLSNKKLYNVKMAIGETDEKKIKHRFSVPLEYIKCVKSFTKTPNGIEIVFDKKKASKDKNCKGSLSEQYSFVTDTEETKIQFLSELAQVYFFHTNQDLAYEMVDGSMSMK</sequence>
<feature type="compositionally biased region" description="Polar residues" evidence="1">
    <location>
        <begin position="68"/>
        <end position="86"/>
    </location>
</feature>
<evidence type="ECO:0008006" key="4">
    <source>
        <dbReference type="Google" id="ProtNLM"/>
    </source>
</evidence>
<dbReference type="GeneID" id="68102516"/>
<feature type="compositionally biased region" description="Polar residues" evidence="1">
    <location>
        <begin position="137"/>
        <end position="160"/>
    </location>
</feature>
<evidence type="ECO:0000313" key="3">
    <source>
        <dbReference type="Proteomes" id="UP000816034"/>
    </source>
</evidence>
<dbReference type="Proteomes" id="UP000816034">
    <property type="component" value="Unassembled WGS sequence"/>
</dbReference>
<protein>
    <recommendedName>
        <fullName evidence="4">PH domain-containing protein</fullName>
    </recommendedName>
</protein>
<dbReference type="EMBL" id="PYSW02000040">
    <property type="protein sequence ID" value="KAG2375058.1"/>
    <property type="molecule type" value="Genomic_DNA"/>
</dbReference>
<keyword evidence="3" id="KW-1185">Reference proteome</keyword>
<organism evidence="2 3">
    <name type="scientific">Naegleria lovaniensis</name>
    <name type="common">Amoeba</name>
    <dbReference type="NCBI Taxonomy" id="51637"/>
    <lineage>
        <taxon>Eukaryota</taxon>
        <taxon>Discoba</taxon>
        <taxon>Heterolobosea</taxon>
        <taxon>Tetramitia</taxon>
        <taxon>Eutetramitia</taxon>
        <taxon>Vahlkampfiidae</taxon>
        <taxon>Naegleria</taxon>
    </lineage>
</organism>
<evidence type="ECO:0000313" key="2">
    <source>
        <dbReference type="EMBL" id="KAG2375058.1"/>
    </source>
</evidence>
<feature type="compositionally biased region" description="Low complexity" evidence="1">
    <location>
        <begin position="27"/>
        <end position="67"/>
    </location>
</feature>